<evidence type="ECO:0000313" key="3">
    <source>
        <dbReference type="Proteomes" id="UP000179076"/>
    </source>
</evidence>
<dbReference type="Pfam" id="PF00753">
    <property type="entry name" value="Lactamase_B"/>
    <property type="match status" value="1"/>
</dbReference>
<dbReference type="InterPro" id="IPR036866">
    <property type="entry name" value="RibonucZ/Hydroxyglut_hydro"/>
</dbReference>
<dbReference type="SUPFAM" id="SSF56281">
    <property type="entry name" value="Metallo-hydrolase/oxidoreductase"/>
    <property type="match status" value="1"/>
</dbReference>
<feature type="non-terminal residue" evidence="2">
    <location>
        <position position="1"/>
    </location>
</feature>
<dbReference type="AlphaFoldDB" id="A0A1F6VH29"/>
<proteinExistence type="predicted"/>
<dbReference type="SMART" id="SM00849">
    <property type="entry name" value="Lactamase_B"/>
    <property type="match status" value="1"/>
</dbReference>
<dbReference type="EMBL" id="MFSP01000034">
    <property type="protein sequence ID" value="OGI68876.1"/>
    <property type="molecule type" value="Genomic_DNA"/>
</dbReference>
<dbReference type="GO" id="GO:0016787">
    <property type="term" value="F:hydrolase activity"/>
    <property type="evidence" value="ECO:0007669"/>
    <property type="project" value="UniProtKB-KW"/>
</dbReference>
<accession>A0A1F6VH29</accession>
<sequence length="260" mass="29182">HGLAAEEVAYVIPTHVHLDHAGGVGAMMREFPNAQLVVHPRGTRHMIDPTQLLSGVAQIYGPERADREFGKPIPVAPERVIEAPDNFTIDLNGRSLRFLDTPGHARHHFCVFDERSGTIFSGDTFGVSYRQLDTARGAFIFPTTSPVQFEPEPLHRSIDRLLASRPRQILLTHFGRIDEISRLAADMHTVIDAFVRLGHRVKDTGTDRHRLLMEGQHEILLPRLRAHGCALDDARVLSLLQHDYDLNAQGIDIWLDRKAA</sequence>
<dbReference type="InterPro" id="IPR050855">
    <property type="entry name" value="NDM-1-like"/>
</dbReference>
<dbReference type="InterPro" id="IPR001279">
    <property type="entry name" value="Metallo-B-lactamas"/>
</dbReference>
<feature type="domain" description="Metallo-beta-lactamase" evidence="1">
    <location>
        <begin position="2"/>
        <end position="173"/>
    </location>
</feature>
<evidence type="ECO:0000313" key="2">
    <source>
        <dbReference type="EMBL" id="OGI68876.1"/>
    </source>
</evidence>
<dbReference type="PANTHER" id="PTHR42951">
    <property type="entry name" value="METALLO-BETA-LACTAMASE DOMAIN-CONTAINING"/>
    <property type="match status" value="1"/>
</dbReference>
<dbReference type="Gene3D" id="3.60.15.10">
    <property type="entry name" value="Ribonuclease Z/Hydroxyacylglutathione hydrolase-like"/>
    <property type="match status" value="1"/>
</dbReference>
<gene>
    <name evidence="2" type="ORF">A2W18_08515</name>
</gene>
<name>A0A1F6VH29_9PROT</name>
<reference evidence="2 3" key="1">
    <citation type="journal article" date="2016" name="Nat. Commun.">
        <title>Thousands of microbial genomes shed light on interconnected biogeochemical processes in an aquifer system.</title>
        <authorList>
            <person name="Anantharaman K."/>
            <person name="Brown C.T."/>
            <person name="Hug L.A."/>
            <person name="Sharon I."/>
            <person name="Castelle C.J."/>
            <person name="Probst A.J."/>
            <person name="Thomas B.C."/>
            <person name="Singh A."/>
            <person name="Wilkins M.J."/>
            <person name="Karaoz U."/>
            <person name="Brodie E.L."/>
            <person name="Williams K.H."/>
            <person name="Hubbard S.S."/>
            <person name="Banfield J.F."/>
        </authorList>
    </citation>
    <scope>NUCLEOTIDE SEQUENCE [LARGE SCALE GENOMIC DNA]</scope>
</reference>
<protein>
    <submittedName>
        <fullName evidence="2">MBL fold metallo-hydrolase</fullName>
    </submittedName>
</protein>
<organism evidence="2 3">
    <name type="scientific">Candidatus Muproteobacteria bacterium RBG_16_60_9</name>
    <dbReference type="NCBI Taxonomy" id="1817755"/>
    <lineage>
        <taxon>Bacteria</taxon>
        <taxon>Pseudomonadati</taxon>
        <taxon>Pseudomonadota</taxon>
        <taxon>Candidatus Muproteobacteria</taxon>
    </lineage>
</organism>
<comment type="caution">
    <text evidence="2">The sequence shown here is derived from an EMBL/GenBank/DDBJ whole genome shotgun (WGS) entry which is preliminary data.</text>
</comment>
<dbReference type="CDD" id="cd07726">
    <property type="entry name" value="ST1585-like_MBL-fold"/>
    <property type="match status" value="1"/>
</dbReference>
<dbReference type="Proteomes" id="UP000179076">
    <property type="component" value="Unassembled WGS sequence"/>
</dbReference>
<keyword evidence="2" id="KW-0378">Hydrolase</keyword>
<dbReference type="InterPro" id="IPR037482">
    <property type="entry name" value="ST1585_MBL-fold"/>
</dbReference>
<evidence type="ECO:0000259" key="1">
    <source>
        <dbReference type="SMART" id="SM00849"/>
    </source>
</evidence>
<dbReference type="PANTHER" id="PTHR42951:SF22">
    <property type="entry name" value="METALLO BETA-LACTAMASE SUPERFAMILY LIPOPROTEIN"/>
    <property type="match status" value="1"/>
</dbReference>